<dbReference type="Pfam" id="PF02627">
    <property type="entry name" value="CMD"/>
    <property type="match status" value="1"/>
</dbReference>
<dbReference type="InterPro" id="IPR029032">
    <property type="entry name" value="AhpD-like"/>
</dbReference>
<gene>
    <name evidence="2" type="ORF">G4Z14_10805</name>
</gene>
<dbReference type="Proteomes" id="UP000477782">
    <property type="component" value="Unassembled WGS sequence"/>
</dbReference>
<dbReference type="GO" id="GO:0051920">
    <property type="term" value="F:peroxiredoxin activity"/>
    <property type="evidence" value="ECO:0007669"/>
    <property type="project" value="InterPro"/>
</dbReference>
<dbReference type="InterPro" id="IPR004675">
    <property type="entry name" value="AhpD_core"/>
</dbReference>
<dbReference type="Gene3D" id="1.20.1290.10">
    <property type="entry name" value="AhpD-like"/>
    <property type="match status" value="1"/>
</dbReference>
<comment type="caution">
    <text evidence="2">The sequence shown here is derived from an EMBL/GenBank/DDBJ whole genome shotgun (WGS) entry which is preliminary data.</text>
</comment>
<dbReference type="RefSeq" id="WP_164625577.1">
    <property type="nucleotide sequence ID" value="NZ_JAAIVJ010000005.1"/>
</dbReference>
<reference evidence="2 3" key="1">
    <citation type="submission" date="2020-02" db="EMBL/GenBank/DDBJ databases">
        <authorList>
            <person name="Chen W.-M."/>
        </authorList>
    </citation>
    <scope>NUCLEOTIDE SEQUENCE [LARGE SCALE GENOMIC DNA]</scope>
    <source>
        <strain evidence="2 3">KMS-5</strain>
    </source>
</reference>
<name>A0A6M0QTJ0_9RHOB</name>
<dbReference type="PANTHER" id="PTHR33930">
    <property type="entry name" value="ALKYL HYDROPEROXIDE REDUCTASE AHPD"/>
    <property type="match status" value="1"/>
</dbReference>
<dbReference type="InterPro" id="IPR003779">
    <property type="entry name" value="CMD-like"/>
</dbReference>
<feature type="domain" description="Carboxymuconolactone decarboxylase-like" evidence="1">
    <location>
        <begin position="22"/>
        <end position="104"/>
    </location>
</feature>
<keyword evidence="3" id="KW-1185">Reference proteome</keyword>
<evidence type="ECO:0000313" key="3">
    <source>
        <dbReference type="Proteomes" id="UP000477782"/>
    </source>
</evidence>
<organism evidence="2 3">
    <name type="scientific">Tabrizicola oligotrophica</name>
    <dbReference type="NCBI Taxonomy" id="2710650"/>
    <lineage>
        <taxon>Bacteria</taxon>
        <taxon>Pseudomonadati</taxon>
        <taxon>Pseudomonadota</taxon>
        <taxon>Alphaproteobacteria</taxon>
        <taxon>Rhodobacterales</taxon>
        <taxon>Paracoccaceae</taxon>
        <taxon>Tabrizicola</taxon>
    </lineage>
</organism>
<evidence type="ECO:0000259" key="1">
    <source>
        <dbReference type="Pfam" id="PF02627"/>
    </source>
</evidence>
<dbReference type="PANTHER" id="PTHR33930:SF2">
    <property type="entry name" value="BLR3452 PROTEIN"/>
    <property type="match status" value="1"/>
</dbReference>
<dbReference type="SUPFAM" id="SSF69118">
    <property type="entry name" value="AhpD-like"/>
    <property type="match status" value="1"/>
</dbReference>
<dbReference type="AlphaFoldDB" id="A0A6M0QTJ0"/>
<sequence>MTYRQKTAEIRTELRALHKLNPETAKGFQALSAGAMADGALDKKQREFVALAIAVTQRCEPCVNLHVEALMRAGASREELGSVLAMCVQMGGGPALMYAAHALAAWDEFTVPAA</sequence>
<dbReference type="NCBIfam" id="TIGR00778">
    <property type="entry name" value="ahpD_dom"/>
    <property type="match status" value="1"/>
</dbReference>
<proteinExistence type="predicted"/>
<accession>A0A6M0QTJ0</accession>
<protein>
    <submittedName>
        <fullName evidence="2">Carboxymuconolactone decarboxylase family protein</fullName>
    </submittedName>
</protein>
<dbReference type="EMBL" id="JAAIVJ010000005">
    <property type="protein sequence ID" value="NEY90786.1"/>
    <property type="molecule type" value="Genomic_DNA"/>
</dbReference>
<evidence type="ECO:0000313" key="2">
    <source>
        <dbReference type="EMBL" id="NEY90786.1"/>
    </source>
</evidence>